<dbReference type="Pfam" id="PF11520">
    <property type="entry name" value="Cren7"/>
    <property type="match status" value="1"/>
</dbReference>
<dbReference type="HAMAP" id="MF_01387">
    <property type="entry name" value="Chromatin_Cren7"/>
    <property type="match status" value="1"/>
</dbReference>
<evidence type="ECO:0000256" key="2">
    <source>
        <dbReference type="ARBA" id="ARBA00022481"/>
    </source>
</evidence>
<comment type="similarity">
    <text evidence="5">Belongs to the Cren7 family.</text>
</comment>
<comment type="caution">
    <text evidence="6">The sequence shown here is derived from an EMBL/GenBank/DDBJ whole genome shotgun (WGS) entry which is preliminary data.</text>
</comment>
<dbReference type="AlphaFoldDB" id="A0A7C2FCZ4"/>
<dbReference type="GO" id="GO:0005694">
    <property type="term" value="C:chromosome"/>
    <property type="evidence" value="ECO:0007669"/>
    <property type="project" value="UniProtKB-SubCell"/>
</dbReference>
<name>A0A7C2FCZ4_9CREN</name>
<dbReference type="GO" id="GO:0005737">
    <property type="term" value="C:cytoplasm"/>
    <property type="evidence" value="ECO:0007669"/>
    <property type="project" value="UniProtKB-SubCell"/>
</dbReference>
<dbReference type="OrthoDB" id="38142at2157"/>
<evidence type="ECO:0000256" key="5">
    <source>
        <dbReference type="HAMAP-Rule" id="MF_01387"/>
    </source>
</evidence>
<evidence type="ECO:0000256" key="1">
    <source>
        <dbReference type="ARBA" id="ARBA00022454"/>
    </source>
</evidence>
<dbReference type="Gene3D" id="2.30.30.610">
    <property type="entry name" value="Chromatin protein Cren7"/>
    <property type="match status" value="1"/>
</dbReference>
<reference evidence="6" key="1">
    <citation type="journal article" date="2020" name="mSystems">
        <title>Genome- and Community-Level Interaction Insights into Carbon Utilization and Element Cycling Functions of Hydrothermarchaeota in Hydrothermal Sediment.</title>
        <authorList>
            <person name="Zhou Z."/>
            <person name="Liu Y."/>
            <person name="Xu W."/>
            <person name="Pan J."/>
            <person name="Luo Z.H."/>
            <person name="Li M."/>
        </authorList>
    </citation>
    <scope>NUCLEOTIDE SEQUENCE [LARGE SCALE GENOMIC DNA]</scope>
    <source>
        <strain evidence="6">SpSt-23</strain>
    </source>
</reference>
<dbReference type="KEGG" id="tcs:IMZ38_06050"/>
<keyword evidence="3 5" id="KW-0963">Cytoplasm</keyword>
<proteinExistence type="inferred from homology"/>
<evidence type="ECO:0000313" key="6">
    <source>
        <dbReference type="EMBL" id="HEF87478.1"/>
    </source>
</evidence>
<dbReference type="OMA" id="DDYPICG"/>
<gene>
    <name evidence="5" type="primary">creN7</name>
    <name evidence="6" type="ORF">ENP55_04180</name>
</gene>
<comment type="PTM">
    <text evidence="5">Methylated at multiple sites, to varying extents.</text>
</comment>
<dbReference type="RefSeq" id="WP_013129173.1">
    <property type="nucleotide sequence ID" value="NZ_JBMSAT010000036.1"/>
</dbReference>
<keyword evidence="4 5" id="KW-0238">DNA-binding</keyword>
<dbReference type="GO" id="GO:0003690">
    <property type="term" value="F:double-stranded DNA binding"/>
    <property type="evidence" value="ECO:0007669"/>
    <property type="project" value="UniProtKB-UniRule"/>
</dbReference>
<comment type="subcellular location">
    <subcellularLocation>
        <location evidence="5">Chromosome</location>
    </subcellularLocation>
    <subcellularLocation>
        <location evidence="5">Cytoplasm</location>
    </subcellularLocation>
</comment>
<dbReference type="GeneID" id="59454962"/>
<evidence type="ECO:0000256" key="4">
    <source>
        <dbReference type="ARBA" id="ARBA00023125"/>
    </source>
</evidence>
<organism evidence="6">
    <name type="scientific">Thermosphaera aggregans</name>
    <dbReference type="NCBI Taxonomy" id="54254"/>
    <lineage>
        <taxon>Archaea</taxon>
        <taxon>Thermoproteota</taxon>
        <taxon>Thermoprotei</taxon>
        <taxon>Desulfurococcales</taxon>
        <taxon>Desulfurococcaceae</taxon>
        <taxon>Thermosphaera</taxon>
    </lineage>
</organism>
<dbReference type="InterPro" id="IPR038647">
    <property type="entry name" value="Cren7_sf"/>
</dbReference>
<dbReference type="EMBL" id="DSJT01000023">
    <property type="protein sequence ID" value="HEF87478.1"/>
    <property type="molecule type" value="Genomic_DNA"/>
</dbReference>
<accession>A0A7C2FCZ4</accession>
<dbReference type="InterPro" id="IPR020906">
    <property type="entry name" value="dsDNA-bd_Cren7"/>
</dbReference>
<comment type="function">
    <text evidence="5">A chromatin protein, binds double-stranded DNA without sequence specificity. Constrains negative DNA supercoils.</text>
</comment>
<protein>
    <recommendedName>
        <fullName evidence="5">Chromatin protein Cren7</fullName>
    </recommendedName>
</protein>
<evidence type="ECO:0000256" key="3">
    <source>
        <dbReference type="ARBA" id="ARBA00022490"/>
    </source>
</evidence>
<sequence length="61" mass="6815">MPCDKPVKVKTATGKELELIPKKVWQLNPRGKKGVKVGLFQDPETGTFFRAKVPEDYPLCG</sequence>
<comment type="subunit">
    <text evidence="5">Monomer.</text>
</comment>
<keyword evidence="2 5" id="KW-0488">Methylation</keyword>
<keyword evidence="1 5" id="KW-0158">Chromosome</keyword>